<reference evidence="5 6" key="1">
    <citation type="submission" date="2018-05" db="EMBL/GenBank/DDBJ databases">
        <title>Pararhodobacter marina sp. nov., isolated from deep-sea water of the Indian Ocean.</title>
        <authorList>
            <person name="Lai Q.Sr."/>
            <person name="Liu X."/>
            <person name="Shao Z."/>
        </authorList>
    </citation>
    <scope>NUCLEOTIDE SEQUENCE [LARGE SCALE GENOMIC DNA]</scope>
    <source>
        <strain evidence="5 6">CIC4N-9</strain>
    </source>
</reference>
<dbReference type="PANTHER" id="PTHR44688:SF16">
    <property type="entry name" value="DNA-BINDING TRANSCRIPTIONAL ACTIVATOR DEVR_DOSR"/>
    <property type="match status" value="1"/>
</dbReference>
<evidence type="ECO:0000313" key="5">
    <source>
        <dbReference type="EMBL" id="PWE30385.1"/>
    </source>
</evidence>
<dbReference type="InterPro" id="IPR000792">
    <property type="entry name" value="Tscrpt_reg_LuxR_C"/>
</dbReference>
<organism evidence="5 6">
    <name type="scientific">Pararhodobacter marinus</name>
    <dbReference type="NCBI Taxonomy" id="2184063"/>
    <lineage>
        <taxon>Bacteria</taxon>
        <taxon>Pseudomonadati</taxon>
        <taxon>Pseudomonadota</taxon>
        <taxon>Alphaproteobacteria</taxon>
        <taxon>Rhodobacterales</taxon>
        <taxon>Paracoccaceae</taxon>
        <taxon>Pararhodobacter</taxon>
    </lineage>
</organism>
<proteinExistence type="predicted"/>
<dbReference type="PROSITE" id="PS50043">
    <property type="entry name" value="HTH_LUXR_2"/>
    <property type="match status" value="1"/>
</dbReference>
<evidence type="ECO:0000256" key="3">
    <source>
        <dbReference type="ARBA" id="ARBA00023163"/>
    </source>
</evidence>
<dbReference type="SUPFAM" id="SSF55785">
    <property type="entry name" value="PYP-like sensor domain (PAS domain)"/>
    <property type="match status" value="1"/>
</dbReference>
<keyword evidence="1" id="KW-0805">Transcription regulation</keyword>
<dbReference type="SMART" id="SM00421">
    <property type="entry name" value="HTH_LUXR"/>
    <property type="match status" value="1"/>
</dbReference>
<dbReference type="Gene3D" id="3.30.450.20">
    <property type="entry name" value="PAS domain"/>
    <property type="match status" value="1"/>
</dbReference>
<dbReference type="SUPFAM" id="SSF46894">
    <property type="entry name" value="C-terminal effector domain of the bipartite response regulators"/>
    <property type="match status" value="1"/>
</dbReference>
<evidence type="ECO:0000313" key="6">
    <source>
        <dbReference type="Proteomes" id="UP000244940"/>
    </source>
</evidence>
<keyword evidence="2" id="KW-0238">DNA-binding</keyword>
<dbReference type="CDD" id="cd06170">
    <property type="entry name" value="LuxR_C_like"/>
    <property type="match status" value="1"/>
</dbReference>
<dbReference type="GO" id="GO:0006355">
    <property type="term" value="P:regulation of DNA-templated transcription"/>
    <property type="evidence" value="ECO:0007669"/>
    <property type="project" value="InterPro"/>
</dbReference>
<dbReference type="Gene3D" id="1.10.10.10">
    <property type="entry name" value="Winged helix-like DNA-binding domain superfamily/Winged helix DNA-binding domain"/>
    <property type="match status" value="1"/>
</dbReference>
<sequence length="385" mass="42555">MDFSKAIMAIYDMAYSGRDWSGALGCLLEPLQARNLVLYDTGDRRAVRYERHSADPELSRRPELIAEYNALIRPMGAQSFDAEGVVAIHERPAFSTLLDSDMWTLDAAHRSRPEIRFTRERLGLYRRCFVNLSEDPLSFVGLVALYAADRPGAPPASDRRALESVTPHLGKAMEIHRTLHALRARYRAVLSVLDMMDLPLCLVAEDGQVLVANRRARALFEARDGVWMDRQGRLACREDTSHDALRAAIRDTALTARGKGARRSRELIIARRGNPLPVYAIASPLRDADLELEPGLTGSLLTLIDGAQPIAANVGLVADAYGLTAAETAVAHLLIPGHSNAEIAERLGVSPETVKTQVSALLMKTQCRNRLAFVWRVFQFSPPVL</sequence>
<keyword evidence="3" id="KW-0804">Transcription</keyword>
<dbReference type="Pfam" id="PF00196">
    <property type="entry name" value="GerE"/>
    <property type="match status" value="1"/>
</dbReference>
<comment type="caution">
    <text evidence="5">The sequence shown here is derived from an EMBL/GenBank/DDBJ whole genome shotgun (WGS) entry which is preliminary data.</text>
</comment>
<dbReference type="InterPro" id="IPR035965">
    <property type="entry name" value="PAS-like_dom_sf"/>
</dbReference>
<dbReference type="InterPro" id="IPR036388">
    <property type="entry name" value="WH-like_DNA-bd_sf"/>
</dbReference>
<dbReference type="OrthoDB" id="5497412at2"/>
<dbReference type="PRINTS" id="PR00038">
    <property type="entry name" value="HTHLUXR"/>
</dbReference>
<dbReference type="PANTHER" id="PTHR44688">
    <property type="entry name" value="DNA-BINDING TRANSCRIPTIONAL ACTIVATOR DEVR_DOSR"/>
    <property type="match status" value="1"/>
</dbReference>
<dbReference type="GO" id="GO:0003677">
    <property type="term" value="F:DNA binding"/>
    <property type="evidence" value="ECO:0007669"/>
    <property type="project" value="UniProtKB-KW"/>
</dbReference>
<dbReference type="Proteomes" id="UP000244940">
    <property type="component" value="Unassembled WGS sequence"/>
</dbReference>
<protein>
    <recommendedName>
        <fullName evidence="4">HTH luxR-type domain-containing protein</fullName>
    </recommendedName>
</protein>
<dbReference type="AlphaFoldDB" id="A0A2U2CEQ7"/>
<keyword evidence="6" id="KW-1185">Reference proteome</keyword>
<name>A0A2U2CEQ7_9RHOB</name>
<evidence type="ECO:0000256" key="2">
    <source>
        <dbReference type="ARBA" id="ARBA00023125"/>
    </source>
</evidence>
<evidence type="ECO:0000256" key="1">
    <source>
        <dbReference type="ARBA" id="ARBA00023015"/>
    </source>
</evidence>
<dbReference type="EMBL" id="QEYD01000003">
    <property type="protein sequence ID" value="PWE30385.1"/>
    <property type="molecule type" value="Genomic_DNA"/>
</dbReference>
<dbReference type="InterPro" id="IPR016032">
    <property type="entry name" value="Sig_transdc_resp-reg_C-effctor"/>
</dbReference>
<accession>A0A2U2CEQ7</accession>
<gene>
    <name evidence="5" type="ORF">C4N9_06805</name>
</gene>
<evidence type="ECO:0000259" key="4">
    <source>
        <dbReference type="PROSITE" id="PS50043"/>
    </source>
</evidence>
<dbReference type="PROSITE" id="PS00622">
    <property type="entry name" value="HTH_LUXR_1"/>
    <property type="match status" value="1"/>
</dbReference>
<feature type="domain" description="HTH luxR-type" evidence="4">
    <location>
        <begin position="316"/>
        <end position="381"/>
    </location>
</feature>